<feature type="transmembrane region" description="Helical" evidence="1">
    <location>
        <begin position="31"/>
        <end position="53"/>
    </location>
</feature>
<comment type="caution">
    <text evidence="2">The sequence shown here is derived from an EMBL/GenBank/DDBJ whole genome shotgun (WGS) entry which is preliminary data.</text>
</comment>
<evidence type="ECO:0000256" key="1">
    <source>
        <dbReference type="SAM" id="Phobius"/>
    </source>
</evidence>
<protein>
    <submittedName>
        <fullName evidence="2">Uncharacterized protein</fullName>
    </submittedName>
</protein>
<keyword evidence="1" id="KW-0472">Membrane</keyword>
<keyword evidence="1" id="KW-1133">Transmembrane helix</keyword>
<dbReference type="AlphaFoldDB" id="A0A6I4VQ32"/>
<evidence type="ECO:0000313" key="2">
    <source>
        <dbReference type="EMBL" id="MXQ53689.1"/>
    </source>
</evidence>
<dbReference type="RefSeq" id="WP_160801042.1">
    <property type="nucleotide sequence ID" value="NZ_WUUL01000004.1"/>
</dbReference>
<dbReference type="EMBL" id="WUUL01000004">
    <property type="protein sequence ID" value="MXQ53689.1"/>
    <property type="molecule type" value="Genomic_DNA"/>
</dbReference>
<feature type="transmembrane region" description="Helical" evidence="1">
    <location>
        <begin position="6"/>
        <end position="24"/>
    </location>
</feature>
<accession>A0A6I4VQ32</accession>
<sequence>MLKSIVGIIFITIGIIWVEVPALLKKKQIKELVCFSFFLISGVVTGLIAAMQIDLPNPYDWIRVIYSPISDWIDNILQ</sequence>
<dbReference type="Proteomes" id="UP000430692">
    <property type="component" value="Unassembled WGS sequence"/>
</dbReference>
<proteinExistence type="predicted"/>
<evidence type="ECO:0000313" key="3">
    <source>
        <dbReference type="Proteomes" id="UP000430692"/>
    </source>
</evidence>
<reference evidence="2 3" key="1">
    <citation type="submission" date="2019-12" db="EMBL/GenBank/DDBJ databases">
        <title>Whole-genome analyses of novel actinobacteria.</title>
        <authorList>
            <person name="Sahin N."/>
            <person name="Saygin H."/>
        </authorList>
    </citation>
    <scope>NUCLEOTIDE SEQUENCE [LARGE SCALE GENOMIC DNA]</scope>
    <source>
        <strain evidence="2 3">KC615</strain>
    </source>
</reference>
<name>A0A6I4VQ32_9BACL</name>
<keyword evidence="3" id="KW-1185">Reference proteome</keyword>
<gene>
    <name evidence="2" type="ORF">GSM42_08105</name>
</gene>
<organism evidence="2 3">
    <name type="scientific">Shimazuella alba</name>
    <dbReference type="NCBI Taxonomy" id="2690964"/>
    <lineage>
        <taxon>Bacteria</taxon>
        <taxon>Bacillati</taxon>
        <taxon>Bacillota</taxon>
        <taxon>Bacilli</taxon>
        <taxon>Bacillales</taxon>
        <taxon>Thermoactinomycetaceae</taxon>
        <taxon>Shimazuella</taxon>
    </lineage>
</organism>
<keyword evidence="1" id="KW-0812">Transmembrane</keyword>